<dbReference type="EMBL" id="JADDOJ010000004">
    <property type="protein sequence ID" value="MBE7939291.1"/>
    <property type="molecule type" value="Genomic_DNA"/>
</dbReference>
<keyword evidence="3" id="KW-1003">Cell membrane</keyword>
<proteinExistence type="inferred from homology"/>
<evidence type="ECO:0000256" key="11">
    <source>
        <dbReference type="SAM" id="Phobius"/>
    </source>
</evidence>
<comment type="subcellular location">
    <subcellularLocation>
        <location evidence="1">Cell inner membrane</location>
        <topology evidence="1">Single-pass membrane protein</topology>
    </subcellularLocation>
</comment>
<evidence type="ECO:0000256" key="7">
    <source>
        <dbReference type="ARBA" id="ARBA00022989"/>
    </source>
</evidence>
<dbReference type="Pfam" id="PF07963">
    <property type="entry name" value="N_methyl"/>
    <property type="match status" value="1"/>
</dbReference>
<evidence type="ECO:0000256" key="2">
    <source>
        <dbReference type="ARBA" id="ARBA00021549"/>
    </source>
</evidence>
<comment type="caution">
    <text evidence="13">The sequence shown here is derived from an EMBL/GenBank/DDBJ whole genome shotgun (WGS) entry which is preliminary data.</text>
</comment>
<dbReference type="InterPro" id="IPR012902">
    <property type="entry name" value="N_methyl_site"/>
</dbReference>
<evidence type="ECO:0000313" key="14">
    <source>
        <dbReference type="Proteomes" id="UP000715965"/>
    </source>
</evidence>
<evidence type="ECO:0000256" key="9">
    <source>
        <dbReference type="ARBA" id="ARBA00025772"/>
    </source>
</evidence>
<name>A0ABR9SAB8_9BURK</name>
<dbReference type="Proteomes" id="UP000715965">
    <property type="component" value="Unassembled WGS sequence"/>
</dbReference>
<reference evidence="13 14" key="1">
    <citation type="submission" date="2020-10" db="EMBL/GenBank/DDBJ databases">
        <title>Draft genome of Ramlibacter aquaticus LMG 30558.</title>
        <authorList>
            <person name="Props R."/>
        </authorList>
    </citation>
    <scope>NUCLEOTIDE SEQUENCE [LARGE SCALE GENOMIC DNA]</scope>
    <source>
        <strain evidence="13 14">LMG 30558</strain>
    </source>
</reference>
<dbReference type="InterPro" id="IPR045584">
    <property type="entry name" value="Pilin-like"/>
</dbReference>
<evidence type="ECO:0000256" key="8">
    <source>
        <dbReference type="ARBA" id="ARBA00023136"/>
    </source>
</evidence>
<dbReference type="InterPro" id="IPR022346">
    <property type="entry name" value="T2SS_GspH"/>
</dbReference>
<feature type="domain" description="General secretion pathway GspH" evidence="12">
    <location>
        <begin position="44"/>
        <end position="154"/>
    </location>
</feature>
<sequence length="164" mass="16753">MKRSAWQAGFTLVELVIVLVLVGILSAYIIALNTNSSALTARSQADKLASDIRHAQSLAMTWSQPLQFNISATGYSIRCTSTTAGSPCNNTPSTGGTVTDPATNAAFQNTLGSGVSFAARPTAFTINTTGIPTVTGNSFQLSGGGTSFTVTVATGTGNITVTSP</sequence>
<dbReference type="SUPFAM" id="SSF54523">
    <property type="entry name" value="Pili subunits"/>
    <property type="match status" value="1"/>
</dbReference>
<evidence type="ECO:0000256" key="10">
    <source>
        <dbReference type="ARBA" id="ARBA00030775"/>
    </source>
</evidence>
<keyword evidence="8 11" id="KW-0472">Membrane</keyword>
<evidence type="ECO:0000256" key="4">
    <source>
        <dbReference type="ARBA" id="ARBA00022481"/>
    </source>
</evidence>
<dbReference type="NCBIfam" id="TIGR02532">
    <property type="entry name" value="IV_pilin_GFxxxE"/>
    <property type="match status" value="1"/>
</dbReference>
<evidence type="ECO:0000256" key="1">
    <source>
        <dbReference type="ARBA" id="ARBA00004377"/>
    </source>
</evidence>
<evidence type="ECO:0000256" key="6">
    <source>
        <dbReference type="ARBA" id="ARBA00022692"/>
    </source>
</evidence>
<organism evidence="13 14">
    <name type="scientific">Ramlibacter aquaticus</name>
    <dbReference type="NCBI Taxonomy" id="2780094"/>
    <lineage>
        <taxon>Bacteria</taxon>
        <taxon>Pseudomonadati</taxon>
        <taxon>Pseudomonadota</taxon>
        <taxon>Betaproteobacteria</taxon>
        <taxon>Burkholderiales</taxon>
        <taxon>Comamonadaceae</taxon>
        <taxon>Ramlibacter</taxon>
    </lineage>
</organism>
<keyword evidence="7 11" id="KW-1133">Transmembrane helix</keyword>
<accession>A0ABR9SAB8</accession>
<evidence type="ECO:0000256" key="5">
    <source>
        <dbReference type="ARBA" id="ARBA00022519"/>
    </source>
</evidence>
<gene>
    <name evidence="13" type="ORF">IM725_01735</name>
</gene>
<evidence type="ECO:0000313" key="13">
    <source>
        <dbReference type="EMBL" id="MBE7939291.1"/>
    </source>
</evidence>
<comment type="similarity">
    <text evidence="9">Belongs to the GSP H family.</text>
</comment>
<keyword evidence="14" id="KW-1185">Reference proteome</keyword>
<dbReference type="RefSeq" id="WP_193778844.1">
    <property type="nucleotide sequence ID" value="NZ_JADDOJ010000004.1"/>
</dbReference>
<evidence type="ECO:0000256" key="3">
    <source>
        <dbReference type="ARBA" id="ARBA00022475"/>
    </source>
</evidence>
<protein>
    <recommendedName>
        <fullName evidence="2">Type II secretion system protein H</fullName>
    </recommendedName>
    <alternativeName>
        <fullName evidence="10">General secretion pathway protein H</fullName>
    </alternativeName>
</protein>
<dbReference type="Gene3D" id="3.30.700.10">
    <property type="entry name" value="Glycoprotein, Type 4 Pilin"/>
    <property type="match status" value="1"/>
</dbReference>
<keyword evidence="5" id="KW-0997">Cell inner membrane</keyword>
<feature type="transmembrane region" description="Helical" evidence="11">
    <location>
        <begin position="12"/>
        <end position="32"/>
    </location>
</feature>
<dbReference type="Pfam" id="PF12019">
    <property type="entry name" value="GspH"/>
    <property type="match status" value="1"/>
</dbReference>
<evidence type="ECO:0000259" key="12">
    <source>
        <dbReference type="Pfam" id="PF12019"/>
    </source>
</evidence>
<keyword evidence="4" id="KW-0488">Methylation</keyword>
<keyword evidence="6 11" id="KW-0812">Transmembrane</keyword>